<comment type="caution">
    <text evidence="2">The sequence shown here is derived from an EMBL/GenBank/DDBJ whole genome shotgun (WGS) entry which is preliminary data.</text>
</comment>
<dbReference type="RefSeq" id="WP_282591909.1">
    <property type="nucleotide sequence ID" value="NZ_JAPAAF010000015.1"/>
</dbReference>
<keyword evidence="1" id="KW-0732">Signal</keyword>
<accession>A0AA41Y8T4</accession>
<reference evidence="2" key="1">
    <citation type="submission" date="2022-10" db="EMBL/GenBank/DDBJ databases">
        <title>Gaoshiqiia sediminis gen. nov., sp. nov., isolated from coastal sediment.</title>
        <authorList>
            <person name="Yu W.X."/>
            <person name="Mu D.S."/>
            <person name="Du J.Z."/>
            <person name="Liang Y.Q."/>
        </authorList>
    </citation>
    <scope>NUCLEOTIDE SEQUENCE</scope>
    <source>
        <strain evidence="2">A06</strain>
    </source>
</reference>
<sequence length="363" mass="40240">MKTRYVLTFILLFASLSIFAQRSKDESTALVLTDGIIYSLPRTGIRVYVKATQEKFFHGPYFQYAEAMLGLKDAASSDRESWTINDIRIETFSEADPQQVHKAKGKGAALVSLTSSGVLAGINKEVDSEEETAAVSTFLADTKTPEYPFLDLSLNPFFEKPDSASRTVLIVKSLEEKAQEAAHTITKLRKRRFKSLANAYEEQLPDGRAYELMVDELGKLEAEYVALFAGKTFKKSFDYCFDFIPGENSVSGEVVFRFSETKGVLPKTDLSGKPIVVDLKKLEDLASAQEKQKSQVEGVSGVFYRIPGKAEIRIQNGINLMAVTRADIAQFGTVTPLPEELLDGIHQIVFHPKTGGIKSILLK</sequence>
<protein>
    <submittedName>
        <fullName evidence="2">DUF4831 family protein</fullName>
    </submittedName>
</protein>
<feature type="signal peptide" evidence="1">
    <location>
        <begin position="1"/>
        <end position="20"/>
    </location>
</feature>
<organism evidence="2 3">
    <name type="scientific">Gaoshiqia sediminis</name>
    <dbReference type="NCBI Taxonomy" id="2986998"/>
    <lineage>
        <taxon>Bacteria</taxon>
        <taxon>Pseudomonadati</taxon>
        <taxon>Bacteroidota</taxon>
        <taxon>Bacteroidia</taxon>
        <taxon>Marinilabiliales</taxon>
        <taxon>Prolixibacteraceae</taxon>
        <taxon>Gaoshiqia</taxon>
    </lineage>
</organism>
<gene>
    <name evidence="2" type="ORF">N2K84_11240</name>
</gene>
<dbReference type="Pfam" id="PF16115">
    <property type="entry name" value="DUF4831"/>
    <property type="match status" value="1"/>
</dbReference>
<evidence type="ECO:0000313" key="3">
    <source>
        <dbReference type="Proteomes" id="UP001163821"/>
    </source>
</evidence>
<dbReference type="Proteomes" id="UP001163821">
    <property type="component" value="Unassembled WGS sequence"/>
</dbReference>
<dbReference type="AlphaFoldDB" id="A0AA41Y8T4"/>
<evidence type="ECO:0000256" key="1">
    <source>
        <dbReference type="SAM" id="SignalP"/>
    </source>
</evidence>
<name>A0AA41Y8T4_9BACT</name>
<evidence type="ECO:0000313" key="2">
    <source>
        <dbReference type="EMBL" id="MCW0483307.1"/>
    </source>
</evidence>
<keyword evidence="3" id="KW-1185">Reference proteome</keyword>
<dbReference type="EMBL" id="JAPAAF010000015">
    <property type="protein sequence ID" value="MCW0483307.1"/>
    <property type="molecule type" value="Genomic_DNA"/>
</dbReference>
<proteinExistence type="predicted"/>
<feature type="chain" id="PRO_5041397084" evidence="1">
    <location>
        <begin position="21"/>
        <end position="363"/>
    </location>
</feature>
<dbReference type="InterPro" id="IPR032265">
    <property type="entry name" value="DUF4831"/>
</dbReference>